<accession>A0A498RB07</accession>
<dbReference type="EMBL" id="UPPP01000083">
    <property type="protein sequence ID" value="VBB08140.1"/>
    <property type="molecule type" value="Genomic_DNA"/>
</dbReference>
<gene>
    <name evidence="3" type="ORF">LUCI_3405</name>
</gene>
<name>A0A498RB07_9FIRM</name>
<keyword evidence="1" id="KW-1133">Transmembrane helix</keyword>
<keyword evidence="1" id="KW-0472">Membrane</keyword>
<sequence length="76" mass="8772">MDNNKKLLLQDWPVWALLVLDLAVSLCVYPHLPARVPIHWNLQGQPNGWASFLLMLVAVTLLPVVYSYLDFRKNSR</sequence>
<dbReference type="Pfam" id="PF07853">
    <property type="entry name" value="DUF1648"/>
    <property type="match status" value="1"/>
</dbReference>
<proteinExistence type="predicted"/>
<protein>
    <recommendedName>
        <fullName evidence="2">DUF1648 domain-containing protein</fullName>
    </recommendedName>
</protein>
<dbReference type="OrthoDB" id="9808690at2"/>
<organism evidence="3 4">
    <name type="scientific">Lucifera butyrica</name>
    <dbReference type="NCBI Taxonomy" id="1351585"/>
    <lineage>
        <taxon>Bacteria</taxon>
        <taxon>Bacillati</taxon>
        <taxon>Bacillota</taxon>
        <taxon>Negativicutes</taxon>
        <taxon>Veillonellales</taxon>
        <taxon>Veillonellaceae</taxon>
        <taxon>Lucifera</taxon>
    </lineage>
</organism>
<keyword evidence="1" id="KW-0812">Transmembrane</keyword>
<dbReference type="RefSeq" id="WP_122629043.1">
    <property type="nucleotide sequence ID" value="NZ_UPPP01000083.1"/>
</dbReference>
<dbReference type="Proteomes" id="UP000277811">
    <property type="component" value="Unassembled WGS sequence"/>
</dbReference>
<feature type="transmembrane region" description="Helical" evidence="1">
    <location>
        <begin position="12"/>
        <end position="32"/>
    </location>
</feature>
<evidence type="ECO:0000256" key="1">
    <source>
        <dbReference type="SAM" id="Phobius"/>
    </source>
</evidence>
<keyword evidence="4" id="KW-1185">Reference proteome</keyword>
<evidence type="ECO:0000313" key="4">
    <source>
        <dbReference type="Proteomes" id="UP000277811"/>
    </source>
</evidence>
<feature type="transmembrane region" description="Helical" evidence="1">
    <location>
        <begin position="52"/>
        <end position="69"/>
    </location>
</feature>
<dbReference type="InterPro" id="IPR012867">
    <property type="entry name" value="DUF1648"/>
</dbReference>
<reference evidence="3 4" key="1">
    <citation type="submission" date="2018-06" db="EMBL/GenBank/DDBJ databases">
        <authorList>
            <person name="Strepis N."/>
        </authorList>
    </citation>
    <scope>NUCLEOTIDE SEQUENCE [LARGE SCALE GENOMIC DNA]</scope>
    <source>
        <strain evidence="3">LUCI</strain>
    </source>
</reference>
<dbReference type="AlphaFoldDB" id="A0A498RB07"/>
<evidence type="ECO:0000259" key="2">
    <source>
        <dbReference type="Pfam" id="PF07853"/>
    </source>
</evidence>
<evidence type="ECO:0000313" key="3">
    <source>
        <dbReference type="EMBL" id="VBB08140.1"/>
    </source>
</evidence>
<feature type="domain" description="DUF1648" evidence="2">
    <location>
        <begin position="17"/>
        <end position="58"/>
    </location>
</feature>